<sequence>KLRPRSKRKSFEYEDVQSYRRLIQQTNHPQISEEPIEVSQSALYHTVSEDNIYEDIMYPQKENPYEDIKISPVPLWRVPTTWKIPPPRCTIKPPKIPSRTNFLKRQTLELKSTKLYIHKKAAKDSTLPVTLMEWKVFRSGGETAKKKKKFPRLVMKIQDIFDTKRGKKKVKVQTFNGQDTTSSKGEASESESEAEIVRKNTTSVWLMFRIP</sequence>
<comment type="caution">
    <text evidence="2">The sequence shown here is derived from an EMBL/GenBank/DDBJ whole genome shotgun (WGS) entry which is preliminary data.</text>
</comment>
<accession>A0ABN9ALQ2</accession>
<dbReference type="EMBL" id="CATNWA010000416">
    <property type="protein sequence ID" value="CAI9536868.1"/>
    <property type="molecule type" value="Genomic_DNA"/>
</dbReference>
<evidence type="ECO:0000313" key="2">
    <source>
        <dbReference type="EMBL" id="CAI9536868.1"/>
    </source>
</evidence>
<feature type="region of interest" description="Disordered" evidence="1">
    <location>
        <begin position="174"/>
        <end position="194"/>
    </location>
</feature>
<organism evidence="2 3">
    <name type="scientific">Staurois parvus</name>
    <dbReference type="NCBI Taxonomy" id="386267"/>
    <lineage>
        <taxon>Eukaryota</taxon>
        <taxon>Metazoa</taxon>
        <taxon>Chordata</taxon>
        <taxon>Craniata</taxon>
        <taxon>Vertebrata</taxon>
        <taxon>Euteleostomi</taxon>
        <taxon>Amphibia</taxon>
        <taxon>Batrachia</taxon>
        <taxon>Anura</taxon>
        <taxon>Neobatrachia</taxon>
        <taxon>Ranoidea</taxon>
        <taxon>Ranidae</taxon>
        <taxon>Staurois</taxon>
    </lineage>
</organism>
<name>A0ABN9ALQ2_9NEOB</name>
<dbReference type="Proteomes" id="UP001162483">
    <property type="component" value="Unassembled WGS sequence"/>
</dbReference>
<keyword evidence="3" id="KW-1185">Reference proteome</keyword>
<proteinExistence type="predicted"/>
<feature type="non-terminal residue" evidence="2">
    <location>
        <position position="1"/>
    </location>
</feature>
<protein>
    <submittedName>
        <fullName evidence="2">Uncharacterized protein</fullName>
    </submittedName>
</protein>
<reference evidence="2" key="1">
    <citation type="submission" date="2023-05" db="EMBL/GenBank/DDBJ databases">
        <authorList>
            <person name="Stuckert A."/>
        </authorList>
    </citation>
    <scope>NUCLEOTIDE SEQUENCE</scope>
</reference>
<evidence type="ECO:0000256" key="1">
    <source>
        <dbReference type="SAM" id="MobiDB-lite"/>
    </source>
</evidence>
<gene>
    <name evidence="2" type="ORF">SPARVUS_LOCUS1104855</name>
</gene>
<evidence type="ECO:0000313" key="3">
    <source>
        <dbReference type="Proteomes" id="UP001162483"/>
    </source>
</evidence>